<dbReference type="InterPro" id="IPR011257">
    <property type="entry name" value="DNA_glycosylase"/>
</dbReference>
<dbReference type="Pfam" id="PF07934">
    <property type="entry name" value="OGG_N"/>
    <property type="match status" value="1"/>
</dbReference>
<sequence length="601" mass="66778">MSPPALPVVPRPRELKGYRAIPLPIAQLSLAAVLKCGQSFRWIILDSPIPLHASNEGEERDEWDELEDELQETETETETESEDEDPFIVKPKNAKSSRRGGWSELMNTEYRFALRDRVVCLRQNEEAIYYRSLFPSPTSNAATATTTSTTPPRLKKRKLTPSSSSPSAVASTSSPAAPPHILSSPSADAEVDPEASTLAWIQDYFSLSTNLVGLYTEWARHDPVFARVNFRGRFEGIRILRQDPWECLISFICSQNNHISRISKMVQSLCTHFSPALSIPPHASPSTPTSSANNPTPQTYHPFPPPTSLASPSVSSTLRALGFGYRAEYIQRTAQMLVDAHGAGEGPEKFLRGLRETDTAEARAALLEFVGVGRKVADCVLLMSLDKHDVVPVDTHVHKIAIKHYGLRGSPGGEKKVTMTPKLYDEVQMKLAGVWGAYAGWAHSVLFTSDLKSFAMYGLPTPSPEKAKAKGKVEGKEVALEWTSPAYGRRAPPRFTTPESPSPKGRKRKREEEGEVLMLGEKAVVKVEEVEVKREVKRRKKEVEVKVKLEVEVKLEEEVAEEEEGDTMADRIKRRRKRGKAVTTKAKVIRTNCHKAVPVDV</sequence>
<keyword evidence="3" id="KW-0227">DNA damage</keyword>
<dbReference type="AlphaFoldDB" id="A0A0C9U7Q9"/>
<dbReference type="GO" id="GO:0006289">
    <property type="term" value="P:nucleotide-excision repair"/>
    <property type="evidence" value="ECO:0007669"/>
    <property type="project" value="InterPro"/>
</dbReference>
<dbReference type="SUPFAM" id="SSF48150">
    <property type="entry name" value="DNA-glycosylase"/>
    <property type="match status" value="1"/>
</dbReference>
<evidence type="ECO:0000256" key="7">
    <source>
        <dbReference type="ARBA" id="ARBA00023268"/>
    </source>
</evidence>
<keyword evidence="8" id="KW-0326">Glycosidase</keyword>
<protein>
    <recommendedName>
        <fullName evidence="2">DNA-(apurinic or apyrimidinic site) lyase</fullName>
        <ecNumber evidence="2">4.2.99.18</ecNumber>
    </recommendedName>
</protein>
<feature type="region of interest" description="Disordered" evidence="10">
    <location>
        <begin position="138"/>
        <end position="188"/>
    </location>
</feature>
<organism evidence="12 13">
    <name type="scientific">Sphaerobolus stellatus (strain SS14)</name>
    <dbReference type="NCBI Taxonomy" id="990650"/>
    <lineage>
        <taxon>Eukaryota</taxon>
        <taxon>Fungi</taxon>
        <taxon>Dikarya</taxon>
        <taxon>Basidiomycota</taxon>
        <taxon>Agaricomycotina</taxon>
        <taxon>Agaricomycetes</taxon>
        <taxon>Phallomycetidae</taxon>
        <taxon>Geastrales</taxon>
        <taxon>Sphaerobolaceae</taxon>
        <taxon>Sphaerobolus</taxon>
    </lineage>
</organism>
<dbReference type="OrthoDB" id="238681at2759"/>
<feature type="compositionally biased region" description="Acidic residues" evidence="10">
    <location>
        <begin position="56"/>
        <end position="86"/>
    </location>
</feature>
<keyword evidence="4" id="KW-0378">Hydrolase</keyword>
<proteinExistence type="inferred from homology"/>
<keyword evidence="5" id="KW-0234">DNA repair</keyword>
<dbReference type="GO" id="GO:0140078">
    <property type="term" value="F:class I DNA-(apurinic or apyrimidinic site) endonuclease activity"/>
    <property type="evidence" value="ECO:0007669"/>
    <property type="project" value="UniProtKB-EC"/>
</dbReference>
<evidence type="ECO:0000256" key="1">
    <source>
        <dbReference type="ARBA" id="ARBA00010679"/>
    </source>
</evidence>
<keyword evidence="7" id="KW-0511">Multifunctional enzyme</keyword>
<evidence type="ECO:0000256" key="4">
    <source>
        <dbReference type="ARBA" id="ARBA00022801"/>
    </source>
</evidence>
<dbReference type="CDD" id="cd00056">
    <property type="entry name" value="ENDO3c"/>
    <property type="match status" value="1"/>
</dbReference>
<evidence type="ECO:0000259" key="11">
    <source>
        <dbReference type="SMART" id="SM00478"/>
    </source>
</evidence>
<dbReference type="Pfam" id="PF00730">
    <property type="entry name" value="HhH-GPD"/>
    <property type="match status" value="1"/>
</dbReference>
<comment type="catalytic activity">
    <reaction evidence="9">
        <text>2'-deoxyribonucleotide-(2'-deoxyribose 5'-phosphate)-2'-deoxyribonucleotide-DNA = a 3'-end 2'-deoxyribonucleotide-(2,3-dehydro-2,3-deoxyribose 5'-phosphate)-DNA + a 5'-end 5'-phospho-2'-deoxyribonucleoside-DNA + H(+)</text>
        <dbReference type="Rhea" id="RHEA:66592"/>
        <dbReference type="Rhea" id="RHEA-COMP:13180"/>
        <dbReference type="Rhea" id="RHEA-COMP:16897"/>
        <dbReference type="Rhea" id="RHEA-COMP:17067"/>
        <dbReference type="ChEBI" id="CHEBI:15378"/>
        <dbReference type="ChEBI" id="CHEBI:136412"/>
        <dbReference type="ChEBI" id="CHEBI:157695"/>
        <dbReference type="ChEBI" id="CHEBI:167181"/>
        <dbReference type="EC" id="4.2.99.18"/>
    </reaction>
</comment>
<reference evidence="12 13" key="1">
    <citation type="submission" date="2014-06" db="EMBL/GenBank/DDBJ databases">
        <title>Evolutionary Origins and Diversification of the Mycorrhizal Mutualists.</title>
        <authorList>
            <consortium name="DOE Joint Genome Institute"/>
            <consortium name="Mycorrhizal Genomics Consortium"/>
            <person name="Kohler A."/>
            <person name="Kuo A."/>
            <person name="Nagy L.G."/>
            <person name="Floudas D."/>
            <person name="Copeland A."/>
            <person name="Barry K.W."/>
            <person name="Cichocki N."/>
            <person name="Veneault-Fourrey C."/>
            <person name="LaButti K."/>
            <person name="Lindquist E.A."/>
            <person name="Lipzen A."/>
            <person name="Lundell T."/>
            <person name="Morin E."/>
            <person name="Murat C."/>
            <person name="Riley R."/>
            <person name="Ohm R."/>
            <person name="Sun H."/>
            <person name="Tunlid A."/>
            <person name="Henrissat B."/>
            <person name="Grigoriev I.V."/>
            <person name="Hibbett D.S."/>
            <person name="Martin F."/>
        </authorList>
    </citation>
    <scope>NUCLEOTIDE SEQUENCE [LARGE SCALE GENOMIC DNA]</scope>
    <source>
        <strain evidence="12 13">SS14</strain>
    </source>
</reference>
<feature type="region of interest" description="Disordered" evidence="10">
    <location>
        <begin position="558"/>
        <end position="583"/>
    </location>
</feature>
<evidence type="ECO:0000256" key="9">
    <source>
        <dbReference type="ARBA" id="ARBA00044632"/>
    </source>
</evidence>
<evidence type="ECO:0000256" key="8">
    <source>
        <dbReference type="ARBA" id="ARBA00023295"/>
    </source>
</evidence>
<feature type="compositionally biased region" description="Low complexity" evidence="10">
    <location>
        <begin position="281"/>
        <end position="301"/>
    </location>
</feature>
<evidence type="ECO:0000256" key="6">
    <source>
        <dbReference type="ARBA" id="ARBA00023239"/>
    </source>
</evidence>
<feature type="region of interest" description="Disordered" evidence="10">
    <location>
        <begin position="487"/>
        <end position="513"/>
    </location>
</feature>
<dbReference type="SMART" id="SM00478">
    <property type="entry name" value="ENDO3c"/>
    <property type="match status" value="1"/>
</dbReference>
<name>A0A0C9U7Q9_SPHS4</name>
<evidence type="ECO:0000313" key="12">
    <source>
        <dbReference type="EMBL" id="KIJ25127.1"/>
    </source>
</evidence>
<dbReference type="GO" id="GO:0003684">
    <property type="term" value="F:damaged DNA binding"/>
    <property type="evidence" value="ECO:0007669"/>
    <property type="project" value="InterPro"/>
</dbReference>
<feature type="compositionally biased region" description="Acidic residues" evidence="10">
    <location>
        <begin position="558"/>
        <end position="567"/>
    </location>
</feature>
<evidence type="ECO:0000313" key="13">
    <source>
        <dbReference type="Proteomes" id="UP000054279"/>
    </source>
</evidence>
<evidence type="ECO:0000256" key="3">
    <source>
        <dbReference type="ARBA" id="ARBA00022763"/>
    </source>
</evidence>
<dbReference type="InterPro" id="IPR003265">
    <property type="entry name" value="HhH-GPD_domain"/>
</dbReference>
<dbReference type="GO" id="GO:0006285">
    <property type="term" value="P:base-excision repair, AP site formation"/>
    <property type="evidence" value="ECO:0007669"/>
    <property type="project" value="UniProtKB-ARBA"/>
</dbReference>
<dbReference type="InterPro" id="IPR023170">
    <property type="entry name" value="HhH_base_excis_C"/>
</dbReference>
<dbReference type="PANTHER" id="PTHR10242:SF2">
    <property type="entry name" value="N-GLYCOSYLASE_DNA LYASE"/>
    <property type="match status" value="1"/>
</dbReference>
<evidence type="ECO:0000256" key="2">
    <source>
        <dbReference type="ARBA" id="ARBA00012720"/>
    </source>
</evidence>
<accession>A0A0C9U7Q9</accession>
<feature type="domain" description="HhH-GPD" evidence="11">
    <location>
        <begin position="253"/>
        <end position="444"/>
    </location>
</feature>
<gene>
    <name evidence="12" type="ORF">M422DRAFT_273948</name>
</gene>
<keyword evidence="13" id="KW-1185">Reference proteome</keyword>
<dbReference type="HOGENOM" id="CLU_027543_1_0_1"/>
<feature type="compositionally biased region" description="Low complexity" evidence="10">
    <location>
        <begin position="138"/>
        <end position="152"/>
    </location>
</feature>
<dbReference type="InterPro" id="IPR052054">
    <property type="entry name" value="Oxidative_DNA_repair_enzyme"/>
</dbReference>
<dbReference type="Gene3D" id="1.10.1670.10">
    <property type="entry name" value="Helix-hairpin-Helix base-excision DNA repair enzymes (C-terminal)"/>
    <property type="match status" value="1"/>
</dbReference>
<comment type="similarity">
    <text evidence="1">Belongs to the type-1 OGG1 family.</text>
</comment>
<dbReference type="Gene3D" id="3.30.310.40">
    <property type="match status" value="1"/>
</dbReference>
<dbReference type="SUPFAM" id="SSF55945">
    <property type="entry name" value="TATA-box binding protein-like"/>
    <property type="match status" value="2"/>
</dbReference>
<feature type="region of interest" description="Disordered" evidence="10">
    <location>
        <begin position="281"/>
        <end position="311"/>
    </location>
</feature>
<dbReference type="EMBL" id="KN837432">
    <property type="protein sequence ID" value="KIJ25127.1"/>
    <property type="molecule type" value="Genomic_DNA"/>
</dbReference>
<feature type="compositionally biased region" description="Low complexity" evidence="10">
    <location>
        <begin position="160"/>
        <end position="175"/>
    </location>
</feature>
<evidence type="ECO:0000256" key="10">
    <source>
        <dbReference type="SAM" id="MobiDB-lite"/>
    </source>
</evidence>
<dbReference type="GO" id="GO:0034039">
    <property type="term" value="F:8-oxo-7,8-dihydroguanine DNA N-glycosylase activity"/>
    <property type="evidence" value="ECO:0007669"/>
    <property type="project" value="TreeGrafter"/>
</dbReference>
<dbReference type="InterPro" id="IPR012904">
    <property type="entry name" value="OGG_N"/>
</dbReference>
<feature type="region of interest" description="Disordered" evidence="10">
    <location>
        <begin position="54"/>
        <end position="100"/>
    </location>
</feature>
<keyword evidence="6" id="KW-0456">Lyase</keyword>
<dbReference type="Proteomes" id="UP000054279">
    <property type="component" value="Unassembled WGS sequence"/>
</dbReference>
<dbReference type="PANTHER" id="PTHR10242">
    <property type="entry name" value="8-OXOGUANINE DNA GLYCOSYLASE"/>
    <property type="match status" value="1"/>
</dbReference>
<evidence type="ECO:0000256" key="5">
    <source>
        <dbReference type="ARBA" id="ARBA00023204"/>
    </source>
</evidence>
<dbReference type="GO" id="GO:0005634">
    <property type="term" value="C:nucleus"/>
    <property type="evidence" value="ECO:0007669"/>
    <property type="project" value="TreeGrafter"/>
</dbReference>
<dbReference type="Gene3D" id="1.10.340.30">
    <property type="entry name" value="Hypothetical protein, domain 2"/>
    <property type="match status" value="1"/>
</dbReference>
<dbReference type="EC" id="4.2.99.18" evidence="2"/>